<name>A0A5N6M6G0_9ASTR</name>
<keyword evidence="3" id="KW-1185">Reference proteome</keyword>
<evidence type="ECO:0000313" key="2">
    <source>
        <dbReference type="EMBL" id="KAD3336190.1"/>
    </source>
</evidence>
<feature type="region of interest" description="Disordered" evidence="1">
    <location>
        <begin position="120"/>
        <end position="155"/>
    </location>
</feature>
<feature type="compositionally biased region" description="Basic residues" evidence="1">
    <location>
        <begin position="7"/>
        <end position="19"/>
    </location>
</feature>
<feature type="region of interest" description="Disordered" evidence="1">
    <location>
        <begin position="1"/>
        <end position="25"/>
    </location>
</feature>
<evidence type="ECO:0000256" key="1">
    <source>
        <dbReference type="SAM" id="MobiDB-lite"/>
    </source>
</evidence>
<dbReference type="Proteomes" id="UP000326396">
    <property type="component" value="Linkage Group LG6"/>
</dbReference>
<feature type="compositionally biased region" description="Pro residues" evidence="1">
    <location>
        <begin position="50"/>
        <end position="65"/>
    </location>
</feature>
<organism evidence="2 3">
    <name type="scientific">Mikania micrantha</name>
    <name type="common">bitter vine</name>
    <dbReference type="NCBI Taxonomy" id="192012"/>
    <lineage>
        <taxon>Eukaryota</taxon>
        <taxon>Viridiplantae</taxon>
        <taxon>Streptophyta</taxon>
        <taxon>Embryophyta</taxon>
        <taxon>Tracheophyta</taxon>
        <taxon>Spermatophyta</taxon>
        <taxon>Magnoliopsida</taxon>
        <taxon>eudicotyledons</taxon>
        <taxon>Gunneridae</taxon>
        <taxon>Pentapetalae</taxon>
        <taxon>asterids</taxon>
        <taxon>campanulids</taxon>
        <taxon>Asterales</taxon>
        <taxon>Asteraceae</taxon>
        <taxon>Asteroideae</taxon>
        <taxon>Heliantheae alliance</taxon>
        <taxon>Eupatorieae</taxon>
        <taxon>Mikania</taxon>
    </lineage>
</organism>
<reference evidence="2 3" key="1">
    <citation type="submission" date="2019-05" db="EMBL/GenBank/DDBJ databases">
        <title>Mikania micrantha, genome provides insights into the molecular mechanism of rapid growth.</title>
        <authorList>
            <person name="Liu B."/>
        </authorList>
    </citation>
    <scope>NUCLEOTIDE SEQUENCE [LARGE SCALE GENOMIC DNA]</scope>
    <source>
        <strain evidence="2">NLD-2019</strain>
        <tissue evidence="2">Leaf</tissue>
    </source>
</reference>
<evidence type="ECO:0000313" key="3">
    <source>
        <dbReference type="Proteomes" id="UP000326396"/>
    </source>
</evidence>
<accession>A0A5N6M6G0</accession>
<dbReference type="AlphaFoldDB" id="A0A5N6M6G0"/>
<comment type="caution">
    <text evidence="2">The sequence shown here is derived from an EMBL/GenBank/DDBJ whole genome shotgun (WGS) entry which is preliminary data.</text>
</comment>
<sequence length="155" mass="17735">MPPLRSFRQKSRSFSKRRKFSDAVQREVKRLLPTIIQTVNQHNMQNHTPHPSPTTPCSPSPPPFHSPLRSSPRNQEVVYMTNVTPRAGGNGSGFPVGRKALGPLYQNWAKETKLMAKEMSSKEVFQPTKWPNKKASQRKSVMPTESWHMAEPRFE</sequence>
<feature type="region of interest" description="Disordered" evidence="1">
    <location>
        <begin position="43"/>
        <end position="75"/>
    </location>
</feature>
<proteinExistence type="predicted"/>
<dbReference type="EMBL" id="SZYD01000016">
    <property type="protein sequence ID" value="KAD3336190.1"/>
    <property type="molecule type" value="Genomic_DNA"/>
</dbReference>
<gene>
    <name evidence="2" type="ORF">E3N88_31709</name>
</gene>
<protein>
    <submittedName>
        <fullName evidence="2">Uncharacterized protein</fullName>
    </submittedName>
</protein>